<evidence type="ECO:0000313" key="9">
    <source>
        <dbReference type="EMBL" id="OIT40330.1"/>
    </source>
</evidence>
<dbReference type="AlphaFoldDB" id="A0A314LF04"/>
<dbReference type="SMR" id="A0A314LF04"/>
<feature type="domain" description="Protein kinase" evidence="8">
    <location>
        <begin position="49"/>
        <end position="181"/>
    </location>
</feature>
<dbReference type="InterPro" id="IPR000719">
    <property type="entry name" value="Prot_kinase_dom"/>
</dbReference>
<keyword evidence="4" id="KW-0677">Repeat</keyword>
<dbReference type="PROSITE" id="PS50011">
    <property type="entry name" value="PROTEIN_KINASE_DOM"/>
    <property type="match status" value="1"/>
</dbReference>
<dbReference type="PANTHER" id="PTHR27008:SF518">
    <property type="entry name" value="PROTEIN KINASE DOMAIN-CONTAINING PROTEIN"/>
    <property type="match status" value="1"/>
</dbReference>
<comment type="caution">
    <text evidence="9">The sequence shown here is derived from an EMBL/GenBank/DDBJ whole genome shotgun (WGS) entry which is preliminary data.</text>
</comment>
<protein>
    <submittedName>
        <fullName evidence="9">Lrr receptor-like serinethreonine-protein kinase efr</fullName>
    </submittedName>
</protein>
<dbReference type="SUPFAM" id="SSF56112">
    <property type="entry name" value="Protein kinase-like (PK-like)"/>
    <property type="match status" value="1"/>
</dbReference>
<dbReference type="InterPro" id="IPR011009">
    <property type="entry name" value="Kinase-like_dom_sf"/>
</dbReference>
<name>A0A314LF04_NICAT</name>
<keyword evidence="10" id="KW-1185">Reference proteome</keyword>
<dbReference type="PANTHER" id="PTHR27008">
    <property type="entry name" value="OS04G0122200 PROTEIN"/>
    <property type="match status" value="1"/>
</dbReference>
<gene>
    <name evidence="9" type="primary">EFR_1</name>
    <name evidence="9" type="ORF">A4A49_51902</name>
</gene>
<reference evidence="9" key="1">
    <citation type="submission" date="2016-11" db="EMBL/GenBank/DDBJ databases">
        <title>The genome of Nicotiana attenuata.</title>
        <authorList>
            <person name="Xu S."/>
            <person name="Brockmoeller T."/>
            <person name="Gaquerel E."/>
            <person name="Navarro A."/>
            <person name="Kuhl H."/>
            <person name="Gase K."/>
            <person name="Ling Z."/>
            <person name="Zhou W."/>
            <person name="Kreitzer C."/>
            <person name="Stanke M."/>
            <person name="Tang H."/>
            <person name="Lyons E."/>
            <person name="Pandey P."/>
            <person name="Pandey S.P."/>
            <person name="Timmermann B."/>
            <person name="Baldwin I.T."/>
        </authorList>
    </citation>
    <scope>NUCLEOTIDE SEQUENCE [LARGE SCALE GENOMIC DNA]</scope>
    <source>
        <strain evidence="9">UT</strain>
    </source>
</reference>
<evidence type="ECO:0000256" key="3">
    <source>
        <dbReference type="ARBA" id="ARBA00022692"/>
    </source>
</evidence>
<dbReference type="InterPro" id="IPR051809">
    <property type="entry name" value="Plant_receptor-like_S/T_kinase"/>
</dbReference>
<dbReference type="Pfam" id="PF00069">
    <property type="entry name" value="Pkinase"/>
    <property type="match status" value="1"/>
</dbReference>
<evidence type="ECO:0000256" key="6">
    <source>
        <dbReference type="ARBA" id="ARBA00023136"/>
    </source>
</evidence>
<keyword evidence="5 7" id="KW-1133">Transmembrane helix</keyword>
<evidence type="ECO:0000256" key="4">
    <source>
        <dbReference type="ARBA" id="ARBA00022737"/>
    </source>
</evidence>
<dbReference type="EMBL" id="MJEQ01000033">
    <property type="protein sequence ID" value="OIT40330.1"/>
    <property type="molecule type" value="Genomic_DNA"/>
</dbReference>
<evidence type="ECO:0000259" key="8">
    <source>
        <dbReference type="PROSITE" id="PS50011"/>
    </source>
</evidence>
<organism evidence="9 10">
    <name type="scientific">Nicotiana attenuata</name>
    <name type="common">Coyote tobacco</name>
    <dbReference type="NCBI Taxonomy" id="49451"/>
    <lineage>
        <taxon>Eukaryota</taxon>
        <taxon>Viridiplantae</taxon>
        <taxon>Streptophyta</taxon>
        <taxon>Embryophyta</taxon>
        <taxon>Tracheophyta</taxon>
        <taxon>Spermatophyta</taxon>
        <taxon>Magnoliopsida</taxon>
        <taxon>eudicotyledons</taxon>
        <taxon>Gunneridae</taxon>
        <taxon>Pentapetalae</taxon>
        <taxon>asterids</taxon>
        <taxon>lamiids</taxon>
        <taxon>Solanales</taxon>
        <taxon>Solanaceae</taxon>
        <taxon>Nicotianoideae</taxon>
        <taxon>Nicotianeae</taxon>
        <taxon>Nicotiana</taxon>
    </lineage>
</organism>
<evidence type="ECO:0000256" key="7">
    <source>
        <dbReference type="SAM" id="Phobius"/>
    </source>
</evidence>
<keyword evidence="6 7" id="KW-0472">Membrane</keyword>
<proteinExistence type="predicted"/>
<dbReference type="Gramene" id="OIT40330">
    <property type="protein sequence ID" value="OIT40330"/>
    <property type="gene ID" value="A4A49_51902"/>
</dbReference>
<keyword evidence="3 7" id="KW-0812">Transmembrane</keyword>
<feature type="transmembrane region" description="Helical" evidence="7">
    <location>
        <begin position="162"/>
        <end position="179"/>
    </location>
</feature>
<dbReference type="Gene3D" id="1.10.510.10">
    <property type="entry name" value="Transferase(Phosphotransferase) domain 1"/>
    <property type="match status" value="1"/>
</dbReference>
<sequence length="181" mass="20279">MSWIKNVSALSKNVSSNVLASSKNVLASSTNVSSTCTIPDCGFQQKDRILCINLLGMGAFRSVYKGISEDDGTVFAVKVLDLSHHAASRSFLAECEILKNIRHRNVVKVLSACSSIDYEGNEFKAIVYEYMDKGSLEEWLHFTPDQESHEHKKLGFLQRLKTLPLMLPVLWIIFIMIANPQ</sequence>
<evidence type="ECO:0000256" key="1">
    <source>
        <dbReference type="ARBA" id="ARBA00004370"/>
    </source>
</evidence>
<keyword evidence="2" id="KW-0433">Leucine-rich repeat</keyword>
<evidence type="ECO:0000256" key="5">
    <source>
        <dbReference type="ARBA" id="ARBA00022989"/>
    </source>
</evidence>
<dbReference type="GO" id="GO:0005524">
    <property type="term" value="F:ATP binding"/>
    <property type="evidence" value="ECO:0007669"/>
    <property type="project" value="InterPro"/>
</dbReference>
<evidence type="ECO:0000256" key="2">
    <source>
        <dbReference type="ARBA" id="ARBA00022614"/>
    </source>
</evidence>
<comment type="subcellular location">
    <subcellularLocation>
        <location evidence="1">Membrane</location>
    </subcellularLocation>
</comment>
<dbReference type="GO" id="GO:0004672">
    <property type="term" value="F:protein kinase activity"/>
    <property type="evidence" value="ECO:0007669"/>
    <property type="project" value="InterPro"/>
</dbReference>
<evidence type="ECO:0000313" key="10">
    <source>
        <dbReference type="Proteomes" id="UP000187609"/>
    </source>
</evidence>
<dbReference type="GO" id="GO:0016020">
    <property type="term" value="C:membrane"/>
    <property type="evidence" value="ECO:0007669"/>
    <property type="project" value="UniProtKB-SubCell"/>
</dbReference>
<dbReference type="Proteomes" id="UP000187609">
    <property type="component" value="Unassembled WGS sequence"/>
</dbReference>
<accession>A0A314LF04</accession>